<keyword evidence="2" id="KW-0805">Transcription regulation</keyword>
<dbReference type="Gene3D" id="3.30.730.10">
    <property type="entry name" value="AP2/ERF domain"/>
    <property type="match status" value="1"/>
</dbReference>
<dbReference type="AlphaFoldDB" id="A0A7C9DC84"/>
<accession>A0A7C9DC84</accession>
<evidence type="ECO:0000256" key="3">
    <source>
        <dbReference type="ARBA" id="ARBA00023125"/>
    </source>
</evidence>
<dbReference type="GO" id="GO:0003677">
    <property type="term" value="F:DNA binding"/>
    <property type="evidence" value="ECO:0007669"/>
    <property type="project" value="UniProtKB-KW"/>
</dbReference>
<reference evidence="8" key="2">
    <citation type="submission" date="2020-07" db="EMBL/GenBank/DDBJ databases">
        <authorList>
            <person name="Vera ALvarez R."/>
            <person name="Arias-Moreno D.M."/>
            <person name="Jimenez-Jacinto V."/>
            <person name="Jimenez-Bremont J.F."/>
            <person name="Swaminathan K."/>
            <person name="Moose S.P."/>
            <person name="Guerrero-Gonzalez M.L."/>
            <person name="Marino-Ramirez L."/>
            <person name="Landsman D."/>
            <person name="Rodriguez-Kessler M."/>
            <person name="Delgado-Sanchez P."/>
        </authorList>
    </citation>
    <scope>NUCLEOTIDE SEQUENCE</scope>
    <source>
        <tissue evidence="8">Cladode</tissue>
    </source>
</reference>
<name>A0A7C9DC84_OPUST</name>
<dbReference type="PROSITE" id="PS51032">
    <property type="entry name" value="AP2_ERF"/>
    <property type="match status" value="1"/>
</dbReference>
<dbReference type="EMBL" id="GISG01088422">
    <property type="protein sequence ID" value="MBA4633789.1"/>
    <property type="molecule type" value="Transcribed_RNA"/>
</dbReference>
<dbReference type="SUPFAM" id="SSF54171">
    <property type="entry name" value="DNA-binding domain"/>
    <property type="match status" value="1"/>
</dbReference>
<evidence type="ECO:0000313" key="8">
    <source>
        <dbReference type="EMBL" id="MBA4633789.1"/>
    </source>
</evidence>
<sequence length="358" mass="39648">MMDYSMLCPVKYTEHKNTTKKVQKTNPTKPHHHKTPTTRVVRISVVDPDATDSSGDEETELFGRHRVKRYLNEVIIEPPTTSTSKENSDNGIVTTPSMNPKAVKANNKKATVGAVSGGVRKFRGVRQRPWGKWAAEIRDPVRRVRLWLGTYDTAEEAAMMYDNAAIKLRGPDALTNFATPPPKEPVVGITHAPSTSAGYESGDESNNILCSPTSVLHPQFSESSEPDRFKPDEPAVQCTATTSTTTSTSRLEECEGETTDDLPFLTDDFFNFESPMLFDDSSYSSAVPSQDDLFLNNDPDPFDFGDMLVDPFDDFGSSTTMMINSNHYSSSPTTTSLQVDDYFQDINDIFTSDPLVAL</sequence>
<proteinExistence type="predicted"/>
<dbReference type="GO" id="GO:0003700">
    <property type="term" value="F:DNA-binding transcription factor activity"/>
    <property type="evidence" value="ECO:0007669"/>
    <property type="project" value="InterPro"/>
</dbReference>
<protein>
    <recommendedName>
        <fullName evidence="7">AP2/ERF domain-containing protein</fullName>
    </recommendedName>
</protein>
<feature type="region of interest" description="Disordered" evidence="6">
    <location>
        <begin position="217"/>
        <end position="236"/>
    </location>
</feature>
<feature type="domain" description="AP2/ERF" evidence="7">
    <location>
        <begin position="121"/>
        <end position="178"/>
    </location>
</feature>
<evidence type="ECO:0000256" key="5">
    <source>
        <dbReference type="ARBA" id="ARBA00023242"/>
    </source>
</evidence>
<dbReference type="InterPro" id="IPR050913">
    <property type="entry name" value="AP2/ERF_ERF"/>
</dbReference>
<feature type="compositionally biased region" description="Basic residues" evidence="6">
    <location>
        <begin position="18"/>
        <end position="36"/>
    </location>
</feature>
<reference evidence="8" key="1">
    <citation type="journal article" date="2013" name="J. Plant Res.">
        <title>Effect of fungi and light on seed germination of three Opuntia species from semiarid lands of central Mexico.</title>
        <authorList>
            <person name="Delgado-Sanchez P."/>
            <person name="Jimenez-Bremont J.F."/>
            <person name="Guerrero-Gonzalez Mde L."/>
            <person name="Flores J."/>
        </authorList>
    </citation>
    <scope>NUCLEOTIDE SEQUENCE</scope>
    <source>
        <tissue evidence="8">Cladode</tissue>
    </source>
</reference>
<evidence type="ECO:0000256" key="2">
    <source>
        <dbReference type="ARBA" id="ARBA00023015"/>
    </source>
</evidence>
<dbReference type="PANTHER" id="PTHR31194:SF202">
    <property type="entry name" value="ETHYLENE-RESPONSIVE TRANSCRIPTION FACTOR ERF070"/>
    <property type="match status" value="1"/>
</dbReference>
<dbReference type="SMART" id="SM00380">
    <property type="entry name" value="AP2"/>
    <property type="match status" value="1"/>
</dbReference>
<keyword evidence="4" id="KW-0804">Transcription</keyword>
<comment type="subcellular location">
    <subcellularLocation>
        <location evidence="1">Nucleus</location>
    </subcellularLocation>
</comment>
<dbReference type="PANTHER" id="PTHR31194">
    <property type="entry name" value="SHN SHINE , DNA BINDING / TRANSCRIPTION FACTOR"/>
    <property type="match status" value="1"/>
</dbReference>
<evidence type="ECO:0000256" key="4">
    <source>
        <dbReference type="ARBA" id="ARBA00023163"/>
    </source>
</evidence>
<evidence type="ECO:0000259" key="7">
    <source>
        <dbReference type="PROSITE" id="PS51032"/>
    </source>
</evidence>
<dbReference type="GO" id="GO:0005634">
    <property type="term" value="C:nucleus"/>
    <property type="evidence" value="ECO:0007669"/>
    <property type="project" value="UniProtKB-SubCell"/>
</dbReference>
<feature type="region of interest" description="Disordered" evidence="6">
    <location>
        <begin position="17"/>
        <end position="37"/>
    </location>
</feature>
<feature type="compositionally biased region" description="Polar residues" evidence="6">
    <location>
        <begin position="79"/>
        <end position="98"/>
    </location>
</feature>
<dbReference type="Pfam" id="PF00847">
    <property type="entry name" value="AP2"/>
    <property type="match status" value="1"/>
</dbReference>
<keyword evidence="3" id="KW-0238">DNA-binding</keyword>
<dbReference type="CDD" id="cd00018">
    <property type="entry name" value="AP2"/>
    <property type="match status" value="1"/>
</dbReference>
<keyword evidence="5" id="KW-0539">Nucleus</keyword>
<dbReference type="InterPro" id="IPR036955">
    <property type="entry name" value="AP2/ERF_dom_sf"/>
</dbReference>
<evidence type="ECO:0000256" key="1">
    <source>
        <dbReference type="ARBA" id="ARBA00004123"/>
    </source>
</evidence>
<dbReference type="InterPro" id="IPR001471">
    <property type="entry name" value="AP2/ERF_dom"/>
</dbReference>
<dbReference type="InterPro" id="IPR016177">
    <property type="entry name" value="DNA-bd_dom_sf"/>
</dbReference>
<feature type="region of interest" description="Disordered" evidence="6">
    <location>
        <begin position="79"/>
        <end position="100"/>
    </location>
</feature>
<dbReference type="PRINTS" id="PR00367">
    <property type="entry name" value="ETHRSPELEMNT"/>
</dbReference>
<organism evidence="8">
    <name type="scientific">Opuntia streptacantha</name>
    <name type="common">Prickly pear cactus</name>
    <name type="synonym">Opuntia cardona</name>
    <dbReference type="NCBI Taxonomy" id="393608"/>
    <lineage>
        <taxon>Eukaryota</taxon>
        <taxon>Viridiplantae</taxon>
        <taxon>Streptophyta</taxon>
        <taxon>Embryophyta</taxon>
        <taxon>Tracheophyta</taxon>
        <taxon>Spermatophyta</taxon>
        <taxon>Magnoliopsida</taxon>
        <taxon>eudicotyledons</taxon>
        <taxon>Gunneridae</taxon>
        <taxon>Pentapetalae</taxon>
        <taxon>Caryophyllales</taxon>
        <taxon>Cactineae</taxon>
        <taxon>Cactaceae</taxon>
        <taxon>Opuntioideae</taxon>
        <taxon>Opuntia</taxon>
    </lineage>
</organism>
<dbReference type="FunFam" id="3.30.730.10:FF:000001">
    <property type="entry name" value="Ethylene-responsive transcription factor 2"/>
    <property type="match status" value="1"/>
</dbReference>
<evidence type="ECO:0000256" key="6">
    <source>
        <dbReference type="SAM" id="MobiDB-lite"/>
    </source>
</evidence>